<sequence length="197" mass="21877">MKLSHEDWAEVRRAWERDPRTGYAWLIDALNLPVSRHTIRARAGRDGWVKREAVQPDPVGDYLHGPRVPGSDYRPGFVKLAANFAKLGLSRQQIAAELRTDLDGLTQWEREHPELAAAIDSGGLIADAEVAAQLLRCATGFSYTTEQAEVIDGKLVAVPVTVTVPPDPAAATFWMQSRLERLLPFAERHDEGGDDDR</sequence>
<proteinExistence type="predicted"/>
<dbReference type="Proteomes" id="UP000638570">
    <property type="component" value="Unassembled WGS sequence"/>
</dbReference>
<evidence type="ECO:0000313" key="2">
    <source>
        <dbReference type="Proteomes" id="UP000638570"/>
    </source>
</evidence>
<protein>
    <submittedName>
        <fullName evidence="1">Uncharacterized protein</fullName>
    </submittedName>
</protein>
<name>A0ABS1QP46_9GAMM</name>
<dbReference type="EMBL" id="JAERTZ010000006">
    <property type="protein sequence ID" value="MBL1376261.1"/>
    <property type="molecule type" value="Genomic_DNA"/>
</dbReference>
<evidence type="ECO:0000313" key="1">
    <source>
        <dbReference type="EMBL" id="MBL1376261.1"/>
    </source>
</evidence>
<comment type="caution">
    <text evidence="1">The sequence shown here is derived from an EMBL/GenBank/DDBJ whole genome shotgun (WGS) entry which is preliminary data.</text>
</comment>
<dbReference type="RefSeq" id="WP_202082228.1">
    <property type="nucleotide sequence ID" value="NZ_JAERTZ010000006.1"/>
</dbReference>
<organism evidence="1 2">
    <name type="scientific">Zobellella iuensis</name>
    <dbReference type="NCBI Taxonomy" id="2803811"/>
    <lineage>
        <taxon>Bacteria</taxon>
        <taxon>Pseudomonadati</taxon>
        <taxon>Pseudomonadota</taxon>
        <taxon>Gammaproteobacteria</taxon>
        <taxon>Aeromonadales</taxon>
        <taxon>Aeromonadaceae</taxon>
        <taxon>Zobellella</taxon>
    </lineage>
</organism>
<reference evidence="2" key="1">
    <citation type="submission" date="2021-01" db="EMBL/GenBank/DDBJ databases">
        <title>Genome public.</title>
        <authorList>
            <person name="Liu C."/>
            <person name="Sun Q."/>
        </authorList>
    </citation>
    <scope>NUCLEOTIDE SEQUENCE [LARGE SCALE GENOMIC DNA]</scope>
    <source>
        <strain evidence="2">CGMCC 1.18722</strain>
    </source>
</reference>
<accession>A0ABS1QP46</accession>
<gene>
    <name evidence="1" type="ORF">JKV55_02800</name>
</gene>
<keyword evidence="2" id="KW-1185">Reference proteome</keyword>